<organism evidence="2 3">
    <name type="scientific">Pterulicium gracile</name>
    <dbReference type="NCBI Taxonomy" id="1884261"/>
    <lineage>
        <taxon>Eukaryota</taxon>
        <taxon>Fungi</taxon>
        <taxon>Dikarya</taxon>
        <taxon>Basidiomycota</taxon>
        <taxon>Agaricomycotina</taxon>
        <taxon>Agaricomycetes</taxon>
        <taxon>Agaricomycetidae</taxon>
        <taxon>Agaricales</taxon>
        <taxon>Pleurotineae</taxon>
        <taxon>Pterulaceae</taxon>
        <taxon>Pterulicium</taxon>
    </lineage>
</organism>
<name>A0A5C3QMQ2_9AGAR</name>
<accession>A0A5C3QMQ2</accession>
<proteinExistence type="predicted"/>
<dbReference type="Proteomes" id="UP000305067">
    <property type="component" value="Unassembled WGS sequence"/>
</dbReference>
<dbReference type="AlphaFoldDB" id="A0A5C3QMQ2"/>
<dbReference type="EMBL" id="ML178821">
    <property type="protein sequence ID" value="TFL03186.1"/>
    <property type="molecule type" value="Genomic_DNA"/>
</dbReference>
<keyword evidence="3" id="KW-1185">Reference proteome</keyword>
<feature type="region of interest" description="Disordered" evidence="1">
    <location>
        <begin position="133"/>
        <end position="173"/>
    </location>
</feature>
<sequence>MGTSRKSTGLAPGAIDRGEAVASSMGRCSSVASWPRTYKQPRQSTALCSSPFWYDAAVRTKRRLTPLAPARFPQAAIGELANGHERVAGAITQDDNATPANAKSHMALAQPIKKDGASDFSVSVAMIKADRSPMPLHAPAPSANDSQHTPPDRRSDPMGGSTQHPTGEHDTLLSSGAAPVVGYLCLSSSQDQSMEKSASSDSFRTVALWTRARSHFPRSPTVFRLRSNADHSPEGP</sequence>
<protein>
    <submittedName>
        <fullName evidence="2">Uncharacterized protein</fullName>
    </submittedName>
</protein>
<evidence type="ECO:0000256" key="1">
    <source>
        <dbReference type="SAM" id="MobiDB-lite"/>
    </source>
</evidence>
<gene>
    <name evidence="2" type="ORF">BDV98DRAFT_418686</name>
</gene>
<evidence type="ECO:0000313" key="3">
    <source>
        <dbReference type="Proteomes" id="UP000305067"/>
    </source>
</evidence>
<reference evidence="2 3" key="1">
    <citation type="journal article" date="2019" name="Nat. Ecol. Evol.">
        <title>Megaphylogeny resolves global patterns of mushroom evolution.</title>
        <authorList>
            <person name="Varga T."/>
            <person name="Krizsan K."/>
            <person name="Foldi C."/>
            <person name="Dima B."/>
            <person name="Sanchez-Garcia M."/>
            <person name="Sanchez-Ramirez S."/>
            <person name="Szollosi G.J."/>
            <person name="Szarkandi J.G."/>
            <person name="Papp V."/>
            <person name="Albert L."/>
            <person name="Andreopoulos W."/>
            <person name="Angelini C."/>
            <person name="Antonin V."/>
            <person name="Barry K.W."/>
            <person name="Bougher N.L."/>
            <person name="Buchanan P."/>
            <person name="Buyck B."/>
            <person name="Bense V."/>
            <person name="Catcheside P."/>
            <person name="Chovatia M."/>
            <person name="Cooper J."/>
            <person name="Damon W."/>
            <person name="Desjardin D."/>
            <person name="Finy P."/>
            <person name="Geml J."/>
            <person name="Haridas S."/>
            <person name="Hughes K."/>
            <person name="Justo A."/>
            <person name="Karasinski D."/>
            <person name="Kautmanova I."/>
            <person name="Kiss B."/>
            <person name="Kocsube S."/>
            <person name="Kotiranta H."/>
            <person name="LaButti K.M."/>
            <person name="Lechner B.E."/>
            <person name="Liimatainen K."/>
            <person name="Lipzen A."/>
            <person name="Lukacs Z."/>
            <person name="Mihaltcheva S."/>
            <person name="Morgado L.N."/>
            <person name="Niskanen T."/>
            <person name="Noordeloos M.E."/>
            <person name="Ohm R.A."/>
            <person name="Ortiz-Santana B."/>
            <person name="Ovrebo C."/>
            <person name="Racz N."/>
            <person name="Riley R."/>
            <person name="Savchenko A."/>
            <person name="Shiryaev A."/>
            <person name="Soop K."/>
            <person name="Spirin V."/>
            <person name="Szebenyi C."/>
            <person name="Tomsovsky M."/>
            <person name="Tulloss R.E."/>
            <person name="Uehling J."/>
            <person name="Grigoriev I.V."/>
            <person name="Vagvolgyi C."/>
            <person name="Papp T."/>
            <person name="Martin F.M."/>
            <person name="Miettinen O."/>
            <person name="Hibbett D.S."/>
            <person name="Nagy L.G."/>
        </authorList>
    </citation>
    <scope>NUCLEOTIDE SEQUENCE [LARGE SCALE GENOMIC DNA]</scope>
    <source>
        <strain evidence="2 3">CBS 309.79</strain>
    </source>
</reference>
<evidence type="ECO:0000313" key="2">
    <source>
        <dbReference type="EMBL" id="TFL03186.1"/>
    </source>
</evidence>